<dbReference type="PANTHER" id="PTHR44757">
    <property type="entry name" value="DIGUANYLATE CYCLASE DGCP"/>
    <property type="match status" value="1"/>
</dbReference>
<dbReference type="SUPFAM" id="SSF55785">
    <property type="entry name" value="PYP-like sensor domain (PAS domain)"/>
    <property type="match status" value="2"/>
</dbReference>
<dbReference type="Gene3D" id="3.30.70.270">
    <property type="match status" value="1"/>
</dbReference>
<dbReference type="CDD" id="cd01949">
    <property type="entry name" value="GGDEF"/>
    <property type="match status" value="1"/>
</dbReference>
<dbReference type="NCBIfam" id="TIGR00254">
    <property type="entry name" value="GGDEF"/>
    <property type="match status" value="1"/>
</dbReference>
<comment type="caution">
    <text evidence="4">The sequence shown here is derived from an EMBL/GenBank/DDBJ whole genome shotgun (WGS) entry which is preliminary data.</text>
</comment>
<dbReference type="PROSITE" id="PS50887">
    <property type="entry name" value="GGDEF"/>
    <property type="match status" value="1"/>
</dbReference>
<dbReference type="CDD" id="cd00130">
    <property type="entry name" value="PAS"/>
    <property type="match status" value="1"/>
</dbReference>
<dbReference type="InterPro" id="IPR000014">
    <property type="entry name" value="PAS"/>
</dbReference>
<dbReference type="SMART" id="SM00267">
    <property type="entry name" value="GGDEF"/>
    <property type="match status" value="1"/>
</dbReference>
<name>A0ABU0GQ37_9BACL</name>
<accession>A0ABU0GQ37</accession>
<dbReference type="InterPro" id="IPR001610">
    <property type="entry name" value="PAC"/>
</dbReference>
<feature type="domain" description="GGDEF" evidence="3">
    <location>
        <begin position="411"/>
        <end position="547"/>
    </location>
</feature>
<dbReference type="InterPro" id="IPR043128">
    <property type="entry name" value="Rev_trsase/Diguanyl_cyclase"/>
</dbReference>
<dbReference type="Gene3D" id="3.30.450.20">
    <property type="entry name" value="PAS domain"/>
    <property type="match status" value="3"/>
</dbReference>
<dbReference type="PROSITE" id="PS50113">
    <property type="entry name" value="PAC"/>
    <property type="match status" value="1"/>
</dbReference>
<gene>
    <name evidence="4" type="ORF">QOZ98_000295</name>
</gene>
<proteinExistence type="predicted"/>
<evidence type="ECO:0000259" key="2">
    <source>
        <dbReference type="PROSITE" id="PS50113"/>
    </source>
</evidence>
<dbReference type="InterPro" id="IPR013767">
    <property type="entry name" value="PAS_fold"/>
</dbReference>
<feature type="domain" description="PAC" evidence="2">
    <location>
        <begin position="327"/>
        <end position="379"/>
    </location>
</feature>
<dbReference type="Pfam" id="PF00989">
    <property type="entry name" value="PAS"/>
    <property type="match status" value="1"/>
</dbReference>
<dbReference type="Pfam" id="PF00990">
    <property type="entry name" value="GGDEF"/>
    <property type="match status" value="1"/>
</dbReference>
<dbReference type="InterPro" id="IPR052155">
    <property type="entry name" value="Biofilm_reg_signaling"/>
</dbReference>
<keyword evidence="5" id="KW-1185">Reference proteome</keyword>
<protein>
    <submittedName>
        <fullName evidence="4">Diguanylate cyclase (GGDEF)-like protein/PAS domain S-box-containing protein</fullName>
    </submittedName>
</protein>
<dbReference type="SMART" id="SM00086">
    <property type="entry name" value="PAC"/>
    <property type="match status" value="1"/>
</dbReference>
<dbReference type="Pfam" id="PF13426">
    <property type="entry name" value="PAS_9"/>
    <property type="match status" value="1"/>
</dbReference>
<dbReference type="SMART" id="SM00091">
    <property type="entry name" value="PAS"/>
    <property type="match status" value="3"/>
</dbReference>
<organism evidence="4 5">
    <name type="scientific">Planomicrobium stackebrandtii</name>
    <dbReference type="NCBI Taxonomy" id="253160"/>
    <lineage>
        <taxon>Bacteria</taxon>
        <taxon>Bacillati</taxon>
        <taxon>Bacillota</taxon>
        <taxon>Bacilli</taxon>
        <taxon>Bacillales</taxon>
        <taxon>Caryophanaceae</taxon>
        <taxon>Planomicrobium</taxon>
    </lineage>
</organism>
<dbReference type="PANTHER" id="PTHR44757:SF2">
    <property type="entry name" value="BIOFILM ARCHITECTURE MAINTENANCE PROTEIN MBAA"/>
    <property type="match status" value="1"/>
</dbReference>
<dbReference type="EMBL" id="JAUSWB010000001">
    <property type="protein sequence ID" value="MDQ0427470.1"/>
    <property type="molecule type" value="Genomic_DNA"/>
</dbReference>
<evidence type="ECO:0000259" key="3">
    <source>
        <dbReference type="PROSITE" id="PS50887"/>
    </source>
</evidence>
<reference evidence="4 5" key="1">
    <citation type="submission" date="2023-07" db="EMBL/GenBank/DDBJ databases">
        <title>Genomic Encyclopedia of Type Strains, Phase IV (KMG-IV): sequencing the most valuable type-strain genomes for metagenomic binning, comparative biology and taxonomic classification.</title>
        <authorList>
            <person name="Goeker M."/>
        </authorList>
    </citation>
    <scope>NUCLEOTIDE SEQUENCE [LARGE SCALE GENOMIC DNA]</scope>
    <source>
        <strain evidence="4 5">DSM 16419</strain>
    </source>
</reference>
<dbReference type="InterPro" id="IPR000700">
    <property type="entry name" value="PAS-assoc_C"/>
</dbReference>
<dbReference type="InterPro" id="IPR000160">
    <property type="entry name" value="GGDEF_dom"/>
</dbReference>
<evidence type="ECO:0000259" key="1">
    <source>
        <dbReference type="PROSITE" id="PS50112"/>
    </source>
</evidence>
<dbReference type="InterPro" id="IPR029787">
    <property type="entry name" value="Nucleotide_cyclase"/>
</dbReference>
<dbReference type="Proteomes" id="UP001241988">
    <property type="component" value="Unassembled WGS sequence"/>
</dbReference>
<dbReference type="SUPFAM" id="SSF55073">
    <property type="entry name" value="Nucleotide cyclase"/>
    <property type="match status" value="1"/>
</dbReference>
<dbReference type="NCBIfam" id="TIGR00229">
    <property type="entry name" value="sensory_box"/>
    <property type="match status" value="3"/>
</dbReference>
<dbReference type="PROSITE" id="PS50112">
    <property type="entry name" value="PAS"/>
    <property type="match status" value="1"/>
</dbReference>
<dbReference type="RefSeq" id="WP_308785775.1">
    <property type="nucleotide sequence ID" value="NZ_JAUSWB010000001.1"/>
</dbReference>
<evidence type="ECO:0000313" key="4">
    <source>
        <dbReference type="EMBL" id="MDQ0427470.1"/>
    </source>
</evidence>
<feature type="domain" description="PAS" evidence="1">
    <location>
        <begin position="248"/>
        <end position="329"/>
    </location>
</feature>
<sequence>MPIPFTLAQLNLLYKNVKDPVYFMKQNGDTFDYVYVNPVCRTIFKKELAGTSLDDSMPPDLSREIKKQYLIALKAGERHIYRDYSLFSDLDTAMETELTPIDFEGQRFVLAVTKNVTAQKKIEEDYLFYESLVQNSVDPMIMISAEYMIIDLNSAYEKAFGVRKEDWVNRYYKDLPDKQKEQFKSGKDLLDQFVPETKSSSIIMQRRKEDGTLAKFSASYSPVNENGIIRAFHVVFRELTSELLLKNELKKTENILESYKDALNYAALVAIWSLSGTIEFVNDNLNKLTGYMPEELIGMNIYEISEAIISTEEYEKIRTVILDGVIWRGQLKSLKKNGEVFWVDATIIPLLDVDGEIYQVLSILFDVTERKQLEEQLHFMAYHDSLTTLPNRRLMVQKFQQMKDHAQQKGEHIALLYIDGDNFKSINDQFGHDVGDDFIYHFGQAIKKSLRKGDLAARIGGDEFLVALCGIVPEESQLHIEKIIDRINDTLAEGWEINGHHFIPSSSIGISVYPIHGTDFDDLVKKADAALYLAKSNGKGKCYLYTSP</sequence>
<evidence type="ECO:0000313" key="5">
    <source>
        <dbReference type="Proteomes" id="UP001241988"/>
    </source>
</evidence>
<dbReference type="InterPro" id="IPR035965">
    <property type="entry name" value="PAS-like_dom_sf"/>
</dbReference>